<dbReference type="InterPro" id="IPR020904">
    <property type="entry name" value="Sc_DH/Rdtase_CS"/>
</dbReference>
<dbReference type="SUPFAM" id="SSF51735">
    <property type="entry name" value="NAD(P)-binding Rossmann-fold domains"/>
    <property type="match status" value="1"/>
</dbReference>
<organism evidence="2 3">
    <name type="scientific">Acidocella aquatica</name>
    <dbReference type="NCBI Taxonomy" id="1922313"/>
    <lineage>
        <taxon>Bacteria</taxon>
        <taxon>Pseudomonadati</taxon>
        <taxon>Pseudomonadota</taxon>
        <taxon>Alphaproteobacteria</taxon>
        <taxon>Acetobacterales</taxon>
        <taxon>Acidocellaceae</taxon>
        <taxon>Acidocella</taxon>
    </lineage>
</organism>
<dbReference type="EMBL" id="BSOS01000005">
    <property type="protein sequence ID" value="GLR65440.1"/>
    <property type="molecule type" value="Genomic_DNA"/>
</dbReference>
<dbReference type="Pfam" id="PF00106">
    <property type="entry name" value="adh_short"/>
    <property type="match status" value="1"/>
</dbReference>
<dbReference type="Gene3D" id="3.40.50.720">
    <property type="entry name" value="NAD(P)-binding Rossmann-like Domain"/>
    <property type="match status" value="1"/>
</dbReference>
<accession>A0ABQ5ZYZ5</accession>
<dbReference type="SMART" id="SM00822">
    <property type="entry name" value="PKS_KR"/>
    <property type="match status" value="1"/>
</dbReference>
<dbReference type="PANTHER" id="PTHR43313">
    <property type="entry name" value="SHORT-CHAIN DEHYDROGENASE/REDUCTASE FAMILY 9C"/>
    <property type="match status" value="1"/>
</dbReference>
<sequence length="282" mass="29549">MNQGFERTVVVVGAAGGIGLEIVRQLQGQARVLAVVQNAEQQAIVSSLCAQSFTCDLLDTDSVAAAAAQVAQLVPGPLDAVVFCAAMQPVSPVELIKRVDIERLFAINVFSTMQFVQGMIPALRRKPGRIVLFSSMAGRVAAPMLGAYSASKHALEGLADTLRLELRTSGITVSLIEPGGVNTPMAAAQPALVDQALAALSETDAAHYGPLLRGYKTLAAKALRFASRPGDVARVAVRAAIGPKRPKARYAAGMDAKLTVALGHWLPASWLDALLVKMTLGS</sequence>
<keyword evidence="3" id="KW-1185">Reference proteome</keyword>
<dbReference type="Proteomes" id="UP001156641">
    <property type="component" value="Unassembled WGS sequence"/>
</dbReference>
<dbReference type="InterPro" id="IPR057326">
    <property type="entry name" value="KR_dom"/>
</dbReference>
<feature type="domain" description="Ketoreductase" evidence="1">
    <location>
        <begin position="7"/>
        <end position="179"/>
    </location>
</feature>
<gene>
    <name evidence="2" type="ORF">GCM10010909_01180</name>
</gene>
<evidence type="ECO:0000313" key="3">
    <source>
        <dbReference type="Proteomes" id="UP001156641"/>
    </source>
</evidence>
<dbReference type="RefSeq" id="WP_284255930.1">
    <property type="nucleotide sequence ID" value="NZ_BSOS01000005.1"/>
</dbReference>
<dbReference type="InterPro" id="IPR002347">
    <property type="entry name" value="SDR_fam"/>
</dbReference>
<evidence type="ECO:0000313" key="2">
    <source>
        <dbReference type="EMBL" id="GLR65440.1"/>
    </source>
</evidence>
<proteinExistence type="predicted"/>
<evidence type="ECO:0000259" key="1">
    <source>
        <dbReference type="SMART" id="SM00822"/>
    </source>
</evidence>
<reference evidence="3" key="1">
    <citation type="journal article" date="2019" name="Int. J. Syst. Evol. Microbiol.">
        <title>The Global Catalogue of Microorganisms (GCM) 10K type strain sequencing project: providing services to taxonomists for standard genome sequencing and annotation.</title>
        <authorList>
            <consortium name="The Broad Institute Genomics Platform"/>
            <consortium name="The Broad Institute Genome Sequencing Center for Infectious Disease"/>
            <person name="Wu L."/>
            <person name="Ma J."/>
        </authorList>
    </citation>
    <scope>NUCLEOTIDE SEQUENCE [LARGE SCALE GENOMIC DNA]</scope>
    <source>
        <strain evidence="3">NBRC 112502</strain>
    </source>
</reference>
<dbReference type="PANTHER" id="PTHR43313:SF1">
    <property type="entry name" value="3BETA-HYDROXYSTEROID DEHYDROGENASE DHS-16"/>
    <property type="match status" value="1"/>
</dbReference>
<dbReference type="PRINTS" id="PR00081">
    <property type="entry name" value="GDHRDH"/>
</dbReference>
<comment type="caution">
    <text evidence="2">The sequence shown here is derived from an EMBL/GenBank/DDBJ whole genome shotgun (WGS) entry which is preliminary data.</text>
</comment>
<dbReference type="InterPro" id="IPR036291">
    <property type="entry name" value="NAD(P)-bd_dom_sf"/>
</dbReference>
<name>A0ABQ5ZYZ5_9PROT</name>
<dbReference type="PROSITE" id="PS00061">
    <property type="entry name" value="ADH_SHORT"/>
    <property type="match status" value="1"/>
</dbReference>
<protein>
    <submittedName>
        <fullName evidence="2">Short-chain dehydrogenase</fullName>
    </submittedName>
</protein>